<dbReference type="InterPro" id="IPR036378">
    <property type="entry name" value="FAS1_dom_sf"/>
</dbReference>
<dbReference type="Pfam" id="PF02469">
    <property type="entry name" value="Fasciclin"/>
    <property type="match status" value="1"/>
</dbReference>
<evidence type="ECO:0000259" key="4">
    <source>
        <dbReference type="PROSITE" id="PS50213"/>
    </source>
</evidence>
<dbReference type="GO" id="GO:0031012">
    <property type="term" value="C:extracellular matrix"/>
    <property type="evidence" value="ECO:0007669"/>
    <property type="project" value="TreeGrafter"/>
</dbReference>
<evidence type="ECO:0000256" key="1">
    <source>
        <dbReference type="ARBA" id="ARBA00022729"/>
    </source>
</evidence>
<dbReference type="InterPro" id="IPR000782">
    <property type="entry name" value="FAS1_domain"/>
</dbReference>
<evidence type="ECO:0000256" key="2">
    <source>
        <dbReference type="SAM" id="MobiDB-lite"/>
    </source>
</evidence>
<proteinExistence type="predicted"/>
<dbReference type="PROSITE" id="PS50213">
    <property type="entry name" value="FAS1"/>
    <property type="match status" value="1"/>
</dbReference>
<feature type="region of interest" description="Disordered" evidence="2">
    <location>
        <begin position="27"/>
        <end position="98"/>
    </location>
</feature>
<evidence type="ECO:0000313" key="5">
    <source>
        <dbReference type="EMBL" id="MDR7299958.1"/>
    </source>
</evidence>
<dbReference type="PANTHER" id="PTHR10900">
    <property type="entry name" value="PERIOSTIN-RELATED"/>
    <property type="match status" value="1"/>
</dbReference>
<feature type="chain" id="PRO_5042169556" evidence="3">
    <location>
        <begin position="31"/>
        <end position="231"/>
    </location>
</feature>
<reference evidence="5" key="1">
    <citation type="submission" date="2023-07" db="EMBL/GenBank/DDBJ databases">
        <title>Sequencing the genomes of 1000 actinobacteria strains.</title>
        <authorList>
            <person name="Klenk H.-P."/>
        </authorList>
    </citation>
    <scope>NUCLEOTIDE SEQUENCE</scope>
    <source>
        <strain evidence="5">DSM 45977</strain>
    </source>
</reference>
<dbReference type="SUPFAM" id="SSF82153">
    <property type="entry name" value="FAS1 domain"/>
    <property type="match status" value="1"/>
</dbReference>
<dbReference type="PANTHER" id="PTHR10900:SF77">
    <property type="entry name" value="FI19380P1"/>
    <property type="match status" value="1"/>
</dbReference>
<dbReference type="SMART" id="SM00554">
    <property type="entry name" value="FAS1"/>
    <property type="match status" value="1"/>
</dbReference>
<dbReference type="InterPro" id="IPR050904">
    <property type="entry name" value="Adhesion/Biosynth-related"/>
</dbReference>
<dbReference type="EMBL" id="JAVDXW010000001">
    <property type="protein sequence ID" value="MDR7299958.1"/>
    <property type="molecule type" value="Genomic_DNA"/>
</dbReference>
<accession>A0AAE3Z7W6</accession>
<dbReference type="RefSeq" id="WP_310267904.1">
    <property type="nucleotide sequence ID" value="NZ_JAVDXW010000001.1"/>
</dbReference>
<dbReference type="PROSITE" id="PS51257">
    <property type="entry name" value="PROKAR_LIPOPROTEIN"/>
    <property type="match status" value="1"/>
</dbReference>
<dbReference type="FunFam" id="2.30.180.10:FF:000019">
    <property type="entry name" value="Cell surface lipoprotein"/>
    <property type="match status" value="1"/>
</dbReference>
<dbReference type="Proteomes" id="UP001180845">
    <property type="component" value="Unassembled WGS sequence"/>
</dbReference>
<organism evidence="5 6">
    <name type="scientific">Haloactinomyces albus</name>
    <dbReference type="NCBI Taxonomy" id="1352928"/>
    <lineage>
        <taxon>Bacteria</taxon>
        <taxon>Bacillati</taxon>
        <taxon>Actinomycetota</taxon>
        <taxon>Actinomycetes</taxon>
        <taxon>Actinopolysporales</taxon>
        <taxon>Actinopolysporaceae</taxon>
        <taxon>Haloactinomyces</taxon>
    </lineage>
</organism>
<sequence length="231" mass="23255">MKSTLRRGAVTGAATSLALLLAACGGGSQAGDQGGGGQEQSAPQSQASQQGSSGGSENMAQGVTTPADIYGPAASKVPTEASNEGSVQGMMDDPVGTAASNNPLLTSLTKAVQTAGLVDTLNKPNAGYTVFAPANSAFEKLPQETLDALLTDPAKKEQLTNILTYHVVPKRMDAESLGQAGSVKTVQGKEITISGSGKNIAVNGAKVLVGNVPTANATVFVIDEVLMPSKN</sequence>
<feature type="compositionally biased region" description="Low complexity" evidence="2">
    <location>
        <begin position="39"/>
        <end position="57"/>
    </location>
</feature>
<name>A0AAE3Z7W6_9ACTN</name>
<dbReference type="GO" id="GO:0050839">
    <property type="term" value="F:cell adhesion molecule binding"/>
    <property type="evidence" value="ECO:0007669"/>
    <property type="project" value="TreeGrafter"/>
</dbReference>
<feature type="signal peptide" evidence="3">
    <location>
        <begin position="1"/>
        <end position="30"/>
    </location>
</feature>
<dbReference type="GO" id="GO:0030198">
    <property type="term" value="P:extracellular matrix organization"/>
    <property type="evidence" value="ECO:0007669"/>
    <property type="project" value="TreeGrafter"/>
</dbReference>
<evidence type="ECO:0000256" key="3">
    <source>
        <dbReference type="SAM" id="SignalP"/>
    </source>
</evidence>
<keyword evidence="6" id="KW-1185">Reference proteome</keyword>
<dbReference type="GO" id="GO:0005615">
    <property type="term" value="C:extracellular space"/>
    <property type="evidence" value="ECO:0007669"/>
    <property type="project" value="TreeGrafter"/>
</dbReference>
<comment type="caution">
    <text evidence="5">The sequence shown here is derived from an EMBL/GenBank/DDBJ whole genome shotgun (WGS) entry which is preliminary data.</text>
</comment>
<keyword evidence="1 3" id="KW-0732">Signal</keyword>
<feature type="domain" description="FAS1" evidence="4">
    <location>
        <begin position="92"/>
        <end position="226"/>
    </location>
</feature>
<protein>
    <submittedName>
        <fullName evidence="5">Surface protein with fasciclin (FAS1) repeats</fullName>
    </submittedName>
</protein>
<gene>
    <name evidence="5" type="ORF">JOF55_000139</name>
</gene>
<feature type="compositionally biased region" description="Gly residues" evidence="2">
    <location>
        <begin position="27"/>
        <end position="38"/>
    </location>
</feature>
<evidence type="ECO:0000313" key="6">
    <source>
        <dbReference type="Proteomes" id="UP001180845"/>
    </source>
</evidence>
<dbReference type="Gene3D" id="2.30.180.10">
    <property type="entry name" value="FAS1 domain"/>
    <property type="match status" value="1"/>
</dbReference>
<dbReference type="AlphaFoldDB" id="A0AAE3Z7W6"/>
<dbReference type="GO" id="GO:0007155">
    <property type="term" value="P:cell adhesion"/>
    <property type="evidence" value="ECO:0007669"/>
    <property type="project" value="TreeGrafter"/>
</dbReference>